<keyword evidence="5 6" id="KW-0472">Membrane</keyword>
<evidence type="ECO:0000256" key="5">
    <source>
        <dbReference type="ARBA" id="ARBA00023136"/>
    </source>
</evidence>
<dbReference type="Pfam" id="PF01810">
    <property type="entry name" value="LysE"/>
    <property type="match status" value="1"/>
</dbReference>
<keyword evidence="3 6" id="KW-0812">Transmembrane</keyword>
<evidence type="ECO:0000256" key="3">
    <source>
        <dbReference type="ARBA" id="ARBA00022692"/>
    </source>
</evidence>
<dbReference type="Proteomes" id="UP000243488">
    <property type="component" value="Chromosome"/>
</dbReference>
<keyword evidence="8" id="KW-1185">Reference proteome</keyword>
<dbReference type="EMBL" id="CP020100">
    <property type="protein sequence ID" value="AQZ96819.1"/>
    <property type="molecule type" value="Genomic_DNA"/>
</dbReference>
<keyword evidence="2" id="KW-1003">Cell membrane</keyword>
<evidence type="ECO:0000313" key="8">
    <source>
        <dbReference type="Proteomes" id="UP000243488"/>
    </source>
</evidence>
<dbReference type="KEGG" id="ppha:BVH74_12810"/>
<evidence type="ECO:0000256" key="2">
    <source>
        <dbReference type="ARBA" id="ARBA00022475"/>
    </source>
</evidence>
<dbReference type="PANTHER" id="PTHR30086:SF20">
    <property type="entry name" value="ARGININE EXPORTER PROTEIN ARGO-RELATED"/>
    <property type="match status" value="1"/>
</dbReference>
<keyword evidence="4 6" id="KW-1133">Transmembrane helix</keyword>
<dbReference type="AlphaFoldDB" id="A0A1V0BA62"/>
<evidence type="ECO:0000313" key="7">
    <source>
        <dbReference type="EMBL" id="AQZ96819.1"/>
    </source>
</evidence>
<dbReference type="GO" id="GO:0005886">
    <property type="term" value="C:plasma membrane"/>
    <property type="evidence" value="ECO:0007669"/>
    <property type="project" value="UniProtKB-SubCell"/>
</dbReference>
<evidence type="ECO:0000256" key="4">
    <source>
        <dbReference type="ARBA" id="ARBA00022989"/>
    </source>
</evidence>
<feature type="transmembrane region" description="Helical" evidence="6">
    <location>
        <begin position="99"/>
        <end position="121"/>
    </location>
</feature>
<evidence type="ECO:0000256" key="6">
    <source>
        <dbReference type="SAM" id="Phobius"/>
    </source>
</evidence>
<dbReference type="InterPro" id="IPR001123">
    <property type="entry name" value="LeuE-type"/>
</dbReference>
<feature type="transmembrane region" description="Helical" evidence="6">
    <location>
        <begin position="174"/>
        <end position="191"/>
    </location>
</feature>
<feature type="transmembrane region" description="Helical" evidence="6">
    <location>
        <begin position="133"/>
        <end position="154"/>
    </location>
</feature>
<accession>A0A1V0BA62</accession>
<gene>
    <name evidence="7" type="ORF">BVH74_12810</name>
</gene>
<organism evidence="7 8">
    <name type="scientific">Halopseudomonas phragmitis</name>
    <dbReference type="NCBI Taxonomy" id="1931241"/>
    <lineage>
        <taxon>Bacteria</taxon>
        <taxon>Pseudomonadati</taxon>
        <taxon>Pseudomonadota</taxon>
        <taxon>Gammaproteobacteria</taxon>
        <taxon>Pseudomonadales</taxon>
        <taxon>Pseudomonadaceae</taxon>
        <taxon>Halopseudomonas</taxon>
    </lineage>
</organism>
<reference evidence="7 8" key="1">
    <citation type="submission" date="2017-03" db="EMBL/GenBank/DDBJ databases">
        <title>Complete genome sequence of the novel DNRA strain Pseudomonas sp. S-6-2 isolated from Chinese polluted river sediment. Journal of Biotechnology.</title>
        <authorList>
            <person name="Li J."/>
            <person name="Xiang F."/>
            <person name="Wang L."/>
            <person name="Xi L."/>
            <person name="Liu J."/>
        </authorList>
    </citation>
    <scope>NUCLEOTIDE SEQUENCE [LARGE SCALE GENOMIC DNA]</scope>
    <source>
        <strain evidence="7 8">S-6-2</strain>
    </source>
</reference>
<dbReference type="STRING" id="1931241.BVH74_12810"/>
<sequence length="193" mass="19667">MAILAVVPSTSVALVVTRSSTAGLAHGAAVAAGIVLGDLIFVLLAVLGMTALAELLGSLFLALRYLAGAYLIWFGITLLRSGAALKSAPSESPATSLPTSLLAGLLITLGDVKAIFFYASLLPVFVDLSSIQVADIAMIATLTLVAVGGVKLGYALAARKVVMLIKSPRLKRSTRLAAGGLMIGAGSYLLIKT</sequence>
<comment type="subcellular location">
    <subcellularLocation>
        <location evidence="1">Cell membrane</location>
        <topology evidence="1">Multi-pass membrane protein</topology>
    </subcellularLocation>
</comment>
<feature type="transmembrane region" description="Helical" evidence="6">
    <location>
        <begin position="29"/>
        <end position="52"/>
    </location>
</feature>
<name>A0A1V0BA62_9GAMM</name>
<dbReference type="GO" id="GO:0015171">
    <property type="term" value="F:amino acid transmembrane transporter activity"/>
    <property type="evidence" value="ECO:0007669"/>
    <property type="project" value="TreeGrafter"/>
</dbReference>
<evidence type="ECO:0000256" key="1">
    <source>
        <dbReference type="ARBA" id="ARBA00004651"/>
    </source>
</evidence>
<proteinExistence type="predicted"/>
<feature type="transmembrane region" description="Helical" evidence="6">
    <location>
        <begin position="59"/>
        <end position="79"/>
    </location>
</feature>
<protein>
    <submittedName>
        <fullName evidence="7">Threonine transporter</fullName>
    </submittedName>
</protein>
<dbReference type="PANTHER" id="PTHR30086">
    <property type="entry name" value="ARGININE EXPORTER PROTEIN ARGO"/>
    <property type="match status" value="1"/>
</dbReference>